<dbReference type="AlphaFoldDB" id="A0A9D1HZB1"/>
<evidence type="ECO:0000256" key="9">
    <source>
        <dbReference type="HAMAP-Rule" id="MF_00422"/>
    </source>
</evidence>
<dbReference type="GO" id="GO:0005886">
    <property type="term" value="C:plasma membrane"/>
    <property type="evidence" value="ECO:0007669"/>
    <property type="project" value="UniProtKB-SubCell"/>
</dbReference>
<dbReference type="GO" id="GO:0008320">
    <property type="term" value="F:protein transmembrane transporter activity"/>
    <property type="evidence" value="ECO:0007669"/>
    <property type="project" value="UniProtKB-UniRule"/>
</dbReference>
<evidence type="ECO:0000256" key="6">
    <source>
        <dbReference type="ARBA" id="ARBA00022989"/>
    </source>
</evidence>
<accession>A0A9D1HZB1</accession>
<comment type="caution">
    <text evidence="11">The sequence shown here is derived from an EMBL/GenBank/DDBJ whole genome shotgun (WGS) entry which is preliminary data.</text>
</comment>
<dbReference type="Pfam" id="PF00584">
    <property type="entry name" value="SecE"/>
    <property type="match status" value="1"/>
</dbReference>
<keyword evidence="4 9" id="KW-0812">Transmembrane</keyword>
<dbReference type="GO" id="GO:0065002">
    <property type="term" value="P:intracellular protein transmembrane transport"/>
    <property type="evidence" value="ECO:0007669"/>
    <property type="project" value="UniProtKB-UniRule"/>
</dbReference>
<sequence length="122" mass="13539">MANKERNKRSARKARAEARAEREAAQLASTSANGSKSKKSAQQSKAVATKKDKGERRGPFKRIRGYFADVRTEMHRVVWPSRAELKNFTFGVVVMLIVFGVAIWLVDLGLVSLLSVFAGMRG</sequence>
<evidence type="ECO:0000256" key="2">
    <source>
        <dbReference type="ARBA" id="ARBA00022448"/>
    </source>
</evidence>
<dbReference type="GO" id="GO:0006605">
    <property type="term" value="P:protein targeting"/>
    <property type="evidence" value="ECO:0007669"/>
    <property type="project" value="UniProtKB-UniRule"/>
</dbReference>
<dbReference type="InterPro" id="IPR038379">
    <property type="entry name" value="SecE_sf"/>
</dbReference>
<dbReference type="HAMAP" id="MF_00422">
    <property type="entry name" value="SecE"/>
    <property type="match status" value="1"/>
</dbReference>
<dbReference type="Proteomes" id="UP000824078">
    <property type="component" value="Unassembled WGS sequence"/>
</dbReference>
<keyword evidence="6 9" id="KW-1133">Transmembrane helix</keyword>
<evidence type="ECO:0000256" key="5">
    <source>
        <dbReference type="ARBA" id="ARBA00022927"/>
    </source>
</evidence>
<feature type="compositionally biased region" description="Low complexity" evidence="10">
    <location>
        <begin position="28"/>
        <end position="47"/>
    </location>
</feature>
<feature type="compositionally biased region" description="Basic and acidic residues" evidence="10">
    <location>
        <begin position="14"/>
        <end position="24"/>
    </location>
</feature>
<keyword evidence="3 9" id="KW-1003">Cell membrane</keyword>
<reference evidence="11" key="1">
    <citation type="submission" date="2020-10" db="EMBL/GenBank/DDBJ databases">
        <authorList>
            <person name="Gilroy R."/>
        </authorList>
    </citation>
    <scope>NUCLEOTIDE SEQUENCE</scope>
    <source>
        <strain evidence="11">ChiHjej12B11-29160</strain>
    </source>
</reference>
<keyword evidence="8 9" id="KW-0472">Membrane</keyword>
<dbReference type="NCBIfam" id="TIGR00964">
    <property type="entry name" value="secE_bact"/>
    <property type="match status" value="1"/>
</dbReference>
<proteinExistence type="inferred from homology"/>
<feature type="region of interest" description="Disordered" evidence="10">
    <location>
        <begin position="1"/>
        <end position="57"/>
    </location>
</feature>
<keyword evidence="5 9" id="KW-0653">Protein transport</keyword>
<name>A0A9D1HZB1_9ACTN</name>
<comment type="similarity">
    <text evidence="9">Belongs to the SecE/SEC61-gamma family.</text>
</comment>
<dbReference type="Gene3D" id="1.20.5.1030">
    <property type="entry name" value="Preprotein translocase secy subunit"/>
    <property type="match status" value="1"/>
</dbReference>
<evidence type="ECO:0000256" key="1">
    <source>
        <dbReference type="ARBA" id="ARBA00004370"/>
    </source>
</evidence>
<evidence type="ECO:0000256" key="7">
    <source>
        <dbReference type="ARBA" id="ARBA00023010"/>
    </source>
</evidence>
<feature type="compositionally biased region" description="Basic residues" evidence="10">
    <location>
        <begin position="1"/>
        <end position="13"/>
    </location>
</feature>
<evidence type="ECO:0000256" key="3">
    <source>
        <dbReference type="ARBA" id="ARBA00022475"/>
    </source>
</evidence>
<evidence type="ECO:0000313" key="11">
    <source>
        <dbReference type="EMBL" id="HIU24333.1"/>
    </source>
</evidence>
<organism evidence="11 12">
    <name type="scientific">Candidatus Coprovicinus avistercoris</name>
    <dbReference type="NCBI Taxonomy" id="2840754"/>
    <lineage>
        <taxon>Bacteria</taxon>
        <taxon>Bacillati</taxon>
        <taxon>Actinomycetota</taxon>
        <taxon>Coriobacteriia</taxon>
        <taxon>Coriobacteriales</taxon>
        <taxon>Coriobacteriaceae</taxon>
        <taxon>Coriobacteriaceae incertae sedis</taxon>
        <taxon>Candidatus Coprovicinus</taxon>
    </lineage>
</organism>
<evidence type="ECO:0000256" key="8">
    <source>
        <dbReference type="ARBA" id="ARBA00023136"/>
    </source>
</evidence>
<evidence type="ECO:0000313" key="12">
    <source>
        <dbReference type="Proteomes" id="UP000824078"/>
    </source>
</evidence>
<dbReference type="EMBL" id="DVMQ01000017">
    <property type="protein sequence ID" value="HIU24333.1"/>
    <property type="molecule type" value="Genomic_DNA"/>
</dbReference>
<protein>
    <recommendedName>
        <fullName evidence="9">Protein translocase subunit SecE</fullName>
    </recommendedName>
</protein>
<gene>
    <name evidence="9 11" type="primary">secE</name>
    <name evidence="11" type="ORF">IAD17_05380</name>
</gene>
<comment type="subunit">
    <text evidence="9">Component of the Sec protein translocase complex. Heterotrimer consisting of SecY, SecE and SecG subunits. The heterotrimers can form oligomers, although 1 heterotrimer is thought to be able to translocate proteins. Interacts with the ribosome. Interacts with SecDF, and other proteins may be involved. Interacts with SecA.</text>
</comment>
<comment type="function">
    <text evidence="9">Essential subunit of the Sec protein translocation channel SecYEG. Clamps together the 2 halves of SecY. May contact the channel plug during translocation.</text>
</comment>
<dbReference type="GO" id="GO:0043952">
    <property type="term" value="P:protein transport by the Sec complex"/>
    <property type="evidence" value="ECO:0007669"/>
    <property type="project" value="UniProtKB-UniRule"/>
</dbReference>
<keyword evidence="7 9" id="KW-0811">Translocation</keyword>
<dbReference type="PANTHER" id="PTHR33910">
    <property type="entry name" value="PROTEIN TRANSLOCASE SUBUNIT SECE"/>
    <property type="match status" value="1"/>
</dbReference>
<dbReference type="PANTHER" id="PTHR33910:SF1">
    <property type="entry name" value="PROTEIN TRANSLOCASE SUBUNIT SECE"/>
    <property type="match status" value="1"/>
</dbReference>
<dbReference type="InterPro" id="IPR001901">
    <property type="entry name" value="Translocase_SecE/Sec61-g"/>
</dbReference>
<feature type="transmembrane region" description="Helical" evidence="9">
    <location>
        <begin position="90"/>
        <end position="118"/>
    </location>
</feature>
<comment type="subcellular location">
    <subcellularLocation>
        <location evidence="9">Cell membrane</location>
        <topology evidence="9">Single-pass membrane protein</topology>
    </subcellularLocation>
    <subcellularLocation>
        <location evidence="1">Membrane</location>
    </subcellularLocation>
</comment>
<keyword evidence="2 9" id="KW-0813">Transport</keyword>
<evidence type="ECO:0000256" key="10">
    <source>
        <dbReference type="SAM" id="MobiDB-lite"/>
    </source>
</evidence>
<evidence type="ECO:0000256" key="4">
    <source>
        <dbReference type="ARBA" id="ARBA00022692"/>
    </source>
</evidence>
<dbReference type="GO" id="GO:0009306">
    <property type="term" value="P:protein secretion"/>
    <property type="evidence" value="ECO:0007669"/>
    <property type="project" value="UniProtKB-UniRule"/>
</dbReference>
<dbReference type="PRINTS" id="PR01650">
    <property type="entry name" value="SECETRNLCASE"/>
</dbReference>
<reference evidence="11" key="2">
    <citation type="journal article" date="2021" name="PeerJ">
        <title>Extensive microbial diversity within the chicken gut microbiome revealed by metagenomics and culture.</title>
        <authorList>
            <person name="Gilroy R."/>
            <person name="Ravi A."/>
            <person name="Getino M."/>
            <person name="Pursley I."/>
            <person name="Horton D.L."/>
            <person name="Alikhan N.F."/>
            <person name="Baker D."/>
            <person name="Gharbi K."/>
            <person name="Hall N."/>
            <person name="Watson M."/>
            <person name="Adriaenssens E.M."/>
            <person name="Foster-Nyarko E."/>
            <person name="Jarju S."/>
            <person name="Secka A."/>
            <person name="Antonio M."/>
            <person name="Oren A."/>
            <person name="Chaudhuri R.R."/>
            <person name="La Ragione R."/>
            <person name="Hildebrand F."/>
            <person name="Pallen M.J."/>
        </authorList>
    </citation>
    <scope>NUCLEOTIDE SEQUENCE</scope>
    <source>
        <strain evidence="11">ChiHjej12B11-29160</strain>
    </source>
</reference>
<dbReference type="InterPro" id="IPR005807">
    <property type="entry name" value="SecE_bac"/>
</dbReference>